<dbReference type="CDD" id="cd22191">
    <property type="entry name" value="DPBB_RlpA_EXP_N-like"/>
    <property type="match status" value="1"/>
</dbReference>
<dbReference type="Proteomes" id="UP000799539">
    <property type="component" value="Unassembled WGS sequence"/>
</dbReference>
<evidence type="ECO:0000313" key="1">
    <source>
        <dbReference type="EMBL" id="KAF2210286.1"/>
    </source>
</evidence>
<proteinExistence type="predicted"/>
<dbReference type="Gene3D" id="2.40.40.10">
    <property type="entry name" value="RlpA-like domain"/>
    <property type="match status" value="1"/>
</dbReference>
<reference evidence="1" key="1">
    <citation type="journal article" date="2020" name="Stud. Mycol.">
        <title>101 Dothideomycetes genomes: a test case for predicting lifestyles and emergence of pathogens.</title>
        <authorList>
            <person name="Haridas S."/>
            <person name="Albert R."/>
            <person name="Binder M."/>
            <person name="Bloem J."/>
            <person name="Labutti K."/>
            <person name="Salamov A."/>
            <person name="Andreopoulos B."/>
            <person name="Baker S."/>
            <person name="Barry K."/>
            <person name="Bills G."/>
            <person name="Bluhm B."/>
            <person name="Cannon C."/>
            <person name="Castanera R."/>
            <person name="Culley D."/>
            <person name="Daum C."/>
            <person name="Ezra D."/>
            <person name="Gonzalez J."/>
            <person name="Henrissat B."/>
            <person name="Kuo A."/>
            <person name="Liang C."/>
            <person name="Lipzen A."/>
            <person name="Lutzoni F."/>
            <person name="Magnuson J."/>
            <person name="Mondo S."/>
            <person name="Nolan M."/>
            <person name="Ohm R."/>
            <person name="Pangilinan J."/>
            <person name="Park H.-J."/>
            <person name="Ramirez L."/>
            <person name="Alfaro M."/>
            <person name="Sun H."/>
            <person name="Tritt A."/>
            <person name="Yoshinaga Y."/>
            <person name="Zwiers L.-H."/>
            <person name="Turgeon B."/>
            <person name="Goodwin S."/>
            <person name="Spatafora J."/>
            <person name="Crous P."/>
            <person name="Grigoriev I."/>
        </authorList>
    </citation>
    <scope>NUCLEOTIDE SEQUENCE</scope>
    <source>
        <strain evidence="1">SCOH1-5</strain>
    </source>
</reference>
<dbReference type="SUPFAM" id="SSF50685">
    <property type="entry name" value="Barwin-like endoglucanases"/>
    <property type="match status" value="1"/>
</dbReference>
<dbReference type="EMBL" id="ML992682">
    <property type="protein sequence ID" value="KAF2210286.1"/>
    <property type="molecule type" value="Genomic_DNA"/>
</dbReference>
<accession>A0A6A6FA62</accession>
<organism evidence="1 2">
    <name type="scientific">Cercospora zeae-maydis SCOH1-5</name>
    <dbReference type="NCBI Taxonomy" id="717836"/>
    <lineage>
        <taxon>Eukaryota</taxon>
        <taxon>Fungi</taxon>
        <taxon>Dikarya</taxon>
        <taxon>Ascomycota</taxon>
        <taxon>Pezizomycotina</taxon>
        <taxon>Dothideomycetes</taxon>
        <taxon>Dothideomycetidae</taxon>
        <taxon>Mycosphaerellales</taxon>
        <taxon>Mycosphaerellaceae</taxon>
        <taxon>Cercospora</taxon>
    </lineage>
</organism>
<dbReference type="OrthoDB" id="3628892at2759"/>
<gene>
    <name evidence="1" type="ORF">CERZMDRAFT_99704</name>
</gene>
<name>A0A6A6FA62_9PEZI</name>
<dbReference type="AlphaFoldDB" id="A0A6A6FA62"/>
<evidence type="ECO:0000313" key="2">
    <source>
        <dbReference type="Proteomes" id="UP000799539"/>
    </source>
</evidence>
<protein>
    <submittedName>
        <fullName evidence="1">Uncharacterized protein</fullName>
    </submittedName>
</protein>
<sequence length="284" mass="30638">MNLLHYILGSSVFPYVLGKLPAEGSCRNSPDDNSILMYASGYWQSMPRGFSTCVNGSLIPFNESVRSLSHEESSFPTQSPHATSATQGATISMAEFSTQLAPTRSVSSQPNYAPCEVKGETGNSRCTNQTLACRSTDRGVASYAVGGKMASMYDRLGGAFRCDIEPESSLYVAVWTPYNSSLQSQPRPESCGKKWTFTNPRTKTSAVAMVVDRCASCVGVGRQTSDPTTADIFVNGATVDLSRDLWDLLYDGEPPGVYDIDYDGPVWLGTAAEPEVLRNPNCGV</sequence>
<keyword evidence="2" id="KW-1185">Reference proteome</keyword>
<dbReference type="InterPro" id="IPR036908">
    <property type="entry name" value="RlpA-like_sf"/>
</dbReference>